<feature type="domain" description="Type II secretion system protein GspF" evidence="8">
    <location>
        <begin position="31"/>
        <end position="153"/>
    </location>
</feature>
<dbReference type="PANTHER" id="PTHR30012:SF0">
    <property type="entry name" value="TYPE II SECRETION SYSTEM PROTEIN F-RELATED"/>
    <property type="match status" value="1"/>
</dbReference>
<evidence type="ECO:0000256" key="1">
    <source>
        <dbReference type="ARBA" id="ARBA00004651"/>
    </source>
</evidence>
<keyword evidence="5 7" id="KW-1133">Transmembrane helix</keyword>
<feature type="transmembrane region" description="Helical" evidence="7">
    <location>
        <begin position="180"/>
        <end position="202"/>
    </location>
</feature>
<keyword evidence="6 7" id="KW-0472">Membrane</keyword>
<evidence type="ECO:0000256" key="5">
    <source>
        <dbReference type="ARBA" id="ARBA00022989"/>
    </source>
</evidence>
<evidence type="ECO:0000256" key="3">
    <source>
        <dbReference type="ARBA" id="ARBA00022475"/>
    </source>
</evidence>
<comment type="subcellular location">
    <subcellularLocation>
        <location evidence="1">Cell membrane</location>
        <topology evidence="1">Multi-pass membrane protein</topology>
    </subcellularLocation>
</comment>
<dbReference type="Pfam" id="PF00482">
    <property type="entry name" value="T2SSF"/>
    <property type="match status" value="2"/>
</dbReference>
<dbReference type="EMBL" id="VUNB01000006">
    <property type="protein sequence ID" value="MST69503.1"/>
    <property type="molecule type" value="Genomic_DNA"/>
</dbReference>
<protein>
    <submittedName>
        <fullName evidence="9">Type II secretion system F family protein</fullName>
    </submittedName>
</protein>
<gene>
    <name evidence="9" type="ORF">FYJ66_07895</name>
</gene>
<evidence type="ECO:0000259" key="8">
    <source>
        <dbReference type="Pfam" id="PF00482"/>
    </source>
</evidence>
<feature type="transmembrane region" description="Helical" evidence="7">
    <location>
        <begin position="130"/>
        <end position="152"/>
    </location>
</feature>
<reference evidence="9" key="1">
    <citation type="submission" date="2019-09" db="EMBL/GenBank/DDBJ databases">
        <title>In-depth cultivation of the pig gut microbiome towards novel bacterial diversity and tailored functional studies.</title>
        <authorList>
            <person name="Wylensek D."/>
            <person name="Hitch T.C.A."/>
            <person name="Clavel T."/>
        </authorList>
    </citation>
    <scope>NUCLEOTIDE SEQUENCE</scope>
    <source>
        <strain evidence="9">RF-744-FAT-WT-3</strain>
    </source>
</reference>
<dbReference type="InterPro" id="IPR003004">
    <property type="entry name" value="GspF/PilC"/>
</dbReference>
<evidence type="ECO:0000256" key="6">
    <source>
        <dbReference type="ARBA" id="ARBA00023136"/>
    </source>
</evidence>
<comment type="similarity">
    <text evidence="2">Belongs to the GSP F family.</text>
</comment>
<name>A0A6A8M9J4_9FIRM</name>
<evidence type="ECO:0000256" key="2">
    <source>
        <dbReference type="ARBA" id="ARBA00005745"/>
    </source>
</evidence>
<comment type="caution">
    <text evidence="9">The sequence shown here is derived from an EMBL/GenBank/DDBJ whole genome shotgun (WGS) entry which is preliminary data.</text>
</comment>
<feature type="transmembrane region" description="Helical" evidence="7">
    <location>
        <begin position="336"/>
        <end position="360"/>
    </location>
</feature>
<evidence type="ECO:0000256" key="7">
    <source>
        <dbReference type="SAM" id="Phobius"/>
    </source>
</evidence>
<dbReference type="GO" id="GO:0005886">
    <property type="term" value="C:plasma membrane"/>
    <property type="evidence" value="ECO:0007669"/>
    <property type="project" value="UniProtKB-SubCell"/>
</dbReference>
<evidence type="ECO:0000256" key="4">
    <source>
        <dbReference type="ARBA" id="ARBA00022692"/>
    </source>
</evidence>
<dbReference type="AlphaFoldDB" id="A0A6A8M9J4"/>
<dbReference type="RefSeq" id="WP_154572973.1">
    <property type="nucleotide sequence ID" value="NZ_VUNB01000006.1"/>
</dbReference>
<accession>A0A6A8M9J4</accession>
<organism evidence="9">
    <name type="scientific">Baileyella intestinalis</name>
    <dbReference type="NCBI Taxonomy" id="2606709"/>
    <lineage>
        <taxon>Bacteria</taxon>
        <taxon>Bacillati</taxon>
        <taxon>Bacillota</taxon>
        <taxon>Clostridia</taxon>
        <taxon>Peptostreptococcales</taxon>
        <taxon>Anaerovoracaceae</taxon>
        <taxon>Baileyella</taxon>
    </lineage>
</organism>
<dbReference type="Gene3D" id="1.20.81.30">
    <property type="entry name" value="Type II secretion system (T2SS), domain F"/>
    <property type="match status" value="2"/>
</dbReference>
<dbReference type="PRINTS" id="PR00812">
    <property type="entry name" value="BCTERIALGSPF"/>
</dbReference>
<evidence type="ECO:0000313" key="9">
    <source>
        <dbReference type="EMBL" id="MST69503.1"/>
    </source>
</evidence>
<feature type="domain" description="Type II secretion system protein GspF" evidence="8">
    <location>
        <begin position="233"/>
        <end position="355"/>
    </location>
</feature>
<proteinExistence type="inferred from homology"/>
<sequence>MSEDRRDGENKVRDKKKQAVRKLAPDELAAFSGQMSLIINSGLSVLDGLEIMRDDAENQDEKIILEAMIEDFAVTTSLASAMKAAGVFPSYMIGMVETGESTGNLDKVMAGLEHQYLRESDMQKSIYQAVVYPVVLSVMVTAVILVLIIQVMPVFDRVFSELGTAMTGVPLVLSRIGNSLSGSGFVFMVVVLIIALVLLIMGKTDSGQGQLRKLGYKLPGIRKSRHGESASRFATHMSLVLSSGLTVDQGLRMADEVIDDQQFREQLAQCRSLMDKGESFSMALRESRIFSGIYSQLVETGSRTGNMDEAMDKVADLYREELEGQVDARLARLEPALVVIMSVIVGGILLSVMIPLISIMSAL</sequence>
<keyword evidence="3" id="KW-1003">Cell membrane</keyword>
<dbReference type="InterPro" id="IPR018076">
    <property type="entry name" value="T2SS_GspF_dom"/>
</dbReference>
<dbReference type="PANTHER" id="PTHR30012">
    <property type="entry name" value="GENERAL SECRETION PATHWAY PROTEIN"/>
    <property type="match status" value="1"/>
</dbReference>
<dbReference type="InterPro" id="IPR042094">
    <property type="entry name" value="T2SS_GspF_sf"/>
</dbReference>
<keyword evidence="4 7" id="KW-0812">Transmembrane</keyword>